<dbReference type="PANTHER" id="PTHR43798:SF33">
    <property type="entry name" value="HYDROLASE, PUTATIVE (AFU_ORTHOLOGUE AFUA_2G14860)-RELATED"/>
    <property type="match status" value="1"/>
</dbReference>
<reference evidence="2 3" key="1">
    <citation type="journal article" date="2016" name="Nat. Commun.">
        <title>Thousands of microbial genomes shed light on interconnected biogeochemical processes in an aquifer system.</title>
        <authorList>
            <person name="Anantharaman K."/>
            <person name="Brown C.T."/>
            <person name="Hug L.A."/>
            <person name="Sharon I."/>
            <person name="Castelle C.J."/>
            <person name="Probst A.J."/>
            <person name="Thomas B.C."/>
            <person name="Singh A."/>
            <person name="Wilkins M.J."/>
            <person name="Karaoz U."/>
            <person name="Brodie E.L."/>
            <person name="Williams K.H."/>
            <person name="Hubbard S.S."/>
            <person name="Banfield J.F."/>
        </authorList>
    </citation>
    <scope>NUCLEOTIDE SEQUENCE [LARGE SCALE GENOMIC DNA]</scope>
</reference>
<dbReference type="Proteomes" id="UP000177152">
    <property type="component" value="Unassembled WGS sequence"/>
</dbReference>
<dbReference type="Gene3D" id="3.40.50.1820">
    <property type="entry name" value="alpha/beta hydrolase"/>
    <property type="match status" value="1"/>
</dbReference>
<feature type="domain" description="AB hydrolase-1" evidence="1">
    <location>
        <begin position="76"/>
        <end position="186"/>
    </location>
</feature>
<dbReference type="GO" id="GO:0016020">
    <property type="term" value="C:membrane"/>
    <property type="evidence" value="ECO:0007669"/>
    <property type="project" value="TreeGrafter"/>
</dbReference>
<dbReference type="SUPFAM" id="SSF53474">
    <property type="entry name" value="alpha/beta-Hydrolases"/>
    <property type="match status" value="1"/>
</dbReference>
<evidence type="ECO:0000313" key="2">
    <source>
        <dbReference type="EMBL" id="OGZ93744.1"/>
    </source>
</evidence>
<sequence>MKRKSLIIGLIILAVAFALYRSRLKTGLSREEISQKNKTAEFSQTMAIERVELKTDDGVKIVGDFYRTPQSATTGIIYLHMMPSARQSYVKLAENLQQAGYPGIAIDLRGHGESEGGPNGYKSFKDEEHQKSVADVRGAGEFLASKGVKTLYIIGASIGANLALEYLAEAPEAKAATLISPGLDYRGVKTEPFLKTVSSGKAVYLVAADDDAYSAGTVRKLFDEIPRGVSRNMTSYREGGHGTALFQSQPELVGEIERWVQSLKK</sequence>
<dbReference type="AlphaFoldDB" id="A0A1G2K2U6"/>
<dbReference type="InterPro" id="IPR050266">
    <property type="entry name" value="AB_hydrolase_sf"/>
</dbReference>
<proteinExistence type="predicted"/>
<protein>
    <recommendedName>
        <fullName evidence="1">AB hydrolase-1 domain-containing protein</fullName>
    </recommendedName>
</protein>
<comment type="caution">
    <text evidence="2">The sequence shown here is derived from an EMBL/GenBank/DDBJ whole genome shotgun (WGS) entry which is preliminary data.</text>
</comment>
<evidence type="ECO:0000313" key="3">
    <source>
        <dbReference type="Proteomes" id="UP000177152"/>
    </source>
</evidence>
<dbReference type="InterPro" id="IPR000073">
    <property type="entry name" value="AB_hydrolase_1"/>
</dbReference>
<dbReference type="Pfam" id="PF00561">
    <property type="entry name" value="Abhydrolase_1"/>
    <property type="match status" value="1"/>
</dbReference>
<dbReference type="EMBL" id="MHQC01000051">
    <property type="protein sequence ID" value="OGZ93744.1"/>
    <property type="molecule type" value="Genomic_DNA"/>
</dbReference>
<gene>
    <name evidence="2" type="ORF">A2633_02650</name>
</gene>
<evidence type="ECO:0000259" key="1">
    <source>
        <dbReference type="Pfam" id="PF00561"/>
    </source>
</evidence>
<dbReference type="InterPro" id="IPR029058">
    <property type="entry name" value="AB_hydrolase_fold"/>
</dbReference>
<name>A0A1G2K2U6_9BACT</name>
<accession>A0A1G2K2U6</accession>
<dbReference type="PANTHER" id="PTHR43798">
    <property type="entry name" value="MONOACYLGLYCEROL LIPASE"/>
    <property type="match status" value="1"/>
</dbReference>
<organism evidence="2 3">
    <name type="scientific">Candidatus Sungbacteria bacterium RIFCSPHIGHO2_01_FULL_47_32</name>
    <dbReference type="NCBI Taxonomy" id="1802264"/>
    <lineage>
        <taxon>Bacteria</taxon>
        <taxon>Candidatus Sungiibacteriota</taxon>
    </lineage>
</organism>